<keyword evidence="12" id="KW-1185">Reference proteome</keyword>
<evidence type="ECO:0000256" key="7">
    <source>
        <dbReference type="PROSITE-ProRule" id="PRU00042"/>
    </source>
</evidence>
<dbReference type="Pfam" id="PF00096">
    <property type="entry name" value="zf-C2H2"/>
    <property type="match status" value="1"/>
</dbReference>
<sequence>MSTPPSTPIRRAATKQCEVCQATFTRKTHLNRHMRSHTNDRSHKCKLCNSQFTRSDLLTRHKKICGGFRSRRKSCQACAKAKSRCDLQTPSCSKCISRGIECEYVTGPAARKVPDSASPAPGIPNCTIFPFPPSNTKSPFDFDADIIRRPSSSSDSSSSLFGTDCDSSSVCSSPADMWPTAAGLPDFAGQDPSLTNIMDTSALFDIPFTNMHLNSECAAGIDGLSASEWDSLYEELSTCGEYYKPGWPVEVASCPPPHIPQSSYPFSDKTWHSGVLPQMNVPPLTAAQLPFLQCTPLANPDTVRTIPTSTRSPHSHEPRSPKVDNSLLDNFQHLFLTDFLTQLPILHIPSWNANDKPDVLIKAMQACGALYARTIESEKFITEVLKSGREEIIMDFVRQTDPMQQTYLILALVLIQSIGLFHQSAEQRRSSAIYHAIIAPMVNRSPAFQELLRWSFPVDFLFSSSLDDIWQEWVRFETAKRVLSVFYLHDCCQAIFFATPPTGCLSANLCLPCEPALWNARTSQEWYACLQQPSRYGSPASRLKGLDLQQAWSSLVEQRPPAVTTYTSAFGHFILVHCALAQIFIRVDSGTDNGAGLPVCFTKTGSEIDTPLAIHTMRNALHNWLLNWQYEALQCHGPESPTKLVFAEDALPFYWLCQISLFTFCEGKGRGPTVNPDVRFQLVKEWLDRIRECLGTQQAAPAQCISSLMKLRPQYTTVNVVNPPIDRPDGLLELFPTLLS</sequence>
<feature type="region of interest" description="Disordered" evidence="8">
    <location>
        <begin position="302"/>
        <end position="323"/>
    </location>
</feature>
<dbReference type="PROSITE" id="PS00028">
    <property type="entry name" value="ZINC_FINGER_C2H2_1"/>
    <property type="match status" value="1"/>
</dbReference>
<organism evidence="11 12">
    <name type="scientific">Marasmius oreades</name>
    <name type="common">fairy-ring Marasmius</name>
    <dbReference type="NCBI Taxonomy" id="181124"/>
    <lineage>
        <taxon>Eukaryota</taxon>
        <taxon>Fungi</taxon>
        <taxon>Dikarya</taxon>
        <taxon>Basidiomycota</taxon>
        <taxon>Agaricomycotina</taxon>
        <taxon>Agaricomycetes</taxon>
        <taxon>Agaricomycetidae</taxon>
        <taxon>Agaricales</taxon>
        <taxon>Marasmiineae</taxon>
        <taxon>Marasmiaceae</taxon>
        <taxon>Marasmius</taxon>
    </lineage>
</organism>
<dbReference type="GO" id="GO:0006351">
    <property type="term" value="P:DNA-templated transcription"/>
    <property type="evidence" value="ECO:0007669"/>
    <property type="project" value="InterPro"/>
</dbReference>
<dbReference type="PROSITE" id="PS00463">
    <property type="entry name" value="ZN2_CY6_FUNGAL_1"/>
    <property type="match status" value="1"/>
</dbReference>
<keyword evidence="6" id="KW-0539">Nucleus</keyword>
<evidence type="ECO:0000256" key="5">
    <source>
        <dbReference type="ARBA" id="ARBA00023163"/>
    </source>
</evidence>
<feature type="domain" description="Zn(2)-C6 fungal-type" evidence="9">
    <location>
        <begin position="74"/>
        <end position="104"/>
    </location>
</feature>
<dbReference type="PROSITE" id="PS50157">
    <property type="entry name" value="ZINC_FINGER_C2H2_2"/>
    <property type="match status" value="2"/>
</dbReference>
<dbReference type="Gene3D" id="3.30.160.60">
    <property type="entry name" value="Classic Zinc Finger"/>
    <property type="match status" value="2"/>
</dbReference>
<evidence type="ECO:0000256" key="3">
    <source>
        <dbReference type="ARBA" id="ARBA00022833"/>
    </source>
</evidence>
<dbReference type="InterPro" id="IPR036864">
    <property type="entry name" value="Zn2-C6_fun-type_DNA-bd_sf"/>
</dbReference>
<evidence type="ECO:0000256" key="6">
    <source>
        <dbReference type="ARBA" id="ARBA00023242"/>
    </source>
</evidence>
<dbReference type="Pfam" id="PF04082">
    <property type="entry name" value="Fungal_trans"/>
    <property type="match status" value="1"/>
</dbReference>
<evidence type="ECO:0000256" key="1">
    <source>
        <dbReference type="ARBA" id="ARBA00022723"/>
    </source>
</evidence>
<evidence type="ECO:0000256" key="2">
    <source>
        <dbReference type="ARBA" id="ARBA00022771"/>
    </source>
</evidence>
<evidence type="ECO:0000256" key="8">
    <source>
        <dbReference type="SAM" id="MobiDB-lite"/>
    </source>
</evidence>
<dbReference type="InterPro" id="IPR036236">
    <property type="entry name" value="Znf_C2H2_sf"/>
</dbReference>
<keyword evidence="1" id="KW-0479">Metal-binding</keyword>
<dbReference type="OrthoDB" id="1405595at2759"/>
<evidence type="ECO:0000313" key="11">
    <source>
        <dbReference type="EMBL" id="KAG7098833.1"/>
    </source>
</evidence>
<feature type="domain" description="C2H2-type" evidence="10">
    <location>
        <begin position="43"/>
        <end position="70"/>
    </location>
</feature>
<evidence type="ECO:0000259" key="9">
    <source>
        <dbReference type="PROSITE" id="PS50048"/>
    </source>
</evidence>
<keyword evidence="2 7" id="KW-0863">Zinc-finger</keyword>
<dbReference type="InterPro" id="IPR007219">
    <property type="entry name" value="XnlR_reg_dom"/>
</dbReference>
<dbReference type="RefSeq" id="XP_043015303.1">
    <property type="nucleotide sequence ID" value="XM_043146600.1"/>
</dbReference>
<reference evidence="11" key="1">
    <citation type="journal article" date="2021" name="Genome Biol. Evol.">
        <title>The assembled and annotated genome of the fairy-ring fungus Marasmius oreades.</title>
        <authorList>
            <person name="Hiltunen M."/>
            <person name="Ament-Velasquez S.L."/>
            <person name="Johannesson H."/>
        </authorList>
    </citation>
    <scope>NUCLEOTIDE SEQUENCE</scope>
    <source>
        <strain evidence="11">03SP1</strain>
    </source>
</reference>
<dbReference type="Gene3D" id="4.10.240.10">
    <property type="entry name" value="Zn(2)-C6 fungal-type DNA-binding domain"/>
    <property type="match status" value="1"/>
</dbReference>
<dbReference type="CDD" id="cd00067">
    <property type="entry name" value="GAL4"/>
    <property type="match status" value="1"/>
</dbReference>
<evidence type="ECO:0000256" key="4">
    <source>
        <dbReference type="ARBA" id="ARBA00023015"/>
    </source>
</evidence>
<dbReference type="GeneID" id="66069813"/>
<dbReference type="SMART" id="SM00355">
    <property type="entry name" value="ZnF_C2H2"/>
    <property type="match status" value="2"/>
</dbReference>
<dbReference type="PROSITE" id="PS50048">
    <property type="entry name" value="ZN2_CY6_FUNGAL_2"/>
    <property type="match status" value="1"/>
</dbReference>
<dbReference type="PANTHER" id="PTHR47660">
    <property type="entry name" value="TRANSCRIPTION FACTOR WITH C2H2 AND ZN(2)-CYS(6) DNA BINDING DOMAIN (EUROFUNG)-RELATED-RELATED"/>
    <property type="match status" value="1"/>
</dbReference>
<dbReference type="Pfam" id="PF00172">
    <property type="entry name" value="Zn_clus"/>
    <property type="match status" value="1"/>
</dbReference>
<protein>
    <submittedName>
        <fullName evidence="11">Uncharacterized protein</fullName>
    </submittedName>
</protein>
<name>A0A9P8AET2_9AGAR</name>
<dbReference type="Proteomes" id="UP001049176">
    <property type="component" value="Chromosome 1"/>
</dbReference>
<dbReference type="SUPFAM" id="SSF57667">
    <property type="entry name" value="beta-beta-alpha zinc fingers"/>
    <property type="match status" value="1"/>
</dbReference>
<dbReference type="InterPro" id="IPR013087">
    <property type="entry name" value="Znf_C2H2_type"/>
</dbReference>
<dbReference type="SMART" id="SM00066">
    <property type="entry name" value="GAL4"/>
    <property type="match status" value="1"/>
</dbReference>
<dbReference type="GO" id="GO:0008270">
    <property type="term" value="F:zinc ion binding"/>
    <property type="evidence" value="ECO:0007669"/>
    <property type="project" value="UniProtKB-KW"/>
</dbReference>
<keyword evidence="4" id="KW-0805">Transcription regulation</keyword>
<dbReference type="AlphaFoldDB" id="A0A9P8AET2"/>
<proteinExistence type="predicted"/>
<dbReference type="PRINTS" id="PR00755">
    <property type="entry name" value="AFLATOXINBRP"/>
</dbReference>
<accession>A0A9P8AET2</accession>
<comment type="caution">
    <text evidence="11">The sequence shown here is derived from an EMBL/GenBank/DDBJ whole genome shotgun (WGS) entry which is preliminary data.</text>
</comment>
<dbReference type="GO" id="GO:0000981">
    <property type="term" value="F:DNA-binding transcription factor activity, RNA polymerase II-specific"/>
    <property type="evidence" value="ECO:0007669"/>
    <property type="project" value="InterPro"/>
</dbReference>
<dbReference type="GO" id="GO:0003677">
    <property type="term" value="F:DNA binding"/>
    <property type="evidence" value="ECO:0007669"/>
    <property type="project" value="InterPro"/>
</dbReference>
<dbReference type="EMBL" id="CM032181">
    <property type="protein sequence ID" value="KAG7098833.1"/>
    <property type="molecule type" value="Genomic_DNA"/>
</dbReference>
<dbReference type="FunFam" id="3.30.160.60:FF:000065">
    <property type="entry name" value="B-cell CLL/lymphoma 6, member B"/>
    <property type="match status" value="1"/>
</dbReference>
<dbReference type="KEGG" id="more:E1B28_000737"/>
<keyword evidence="3" id="KW-0862">Zinc</keyword>
<gene>
    <name evidence="11" type="ORF">E1B28_000737</name>
</gene>
<dbReference type="SUPFAM" id="SSF57701">
    <property type="entry name" value="Zn2/Cys6 DNA-binding domain"/>
    <property type="match status" value="1"/>
</dbReference>
<feature type="domain" description="C2H2-type" evidence="10">
    <location>
        <begin position="15"/>
        <end position="42"/>
    </location>
</feature>
<evidence type="ECO:0000259" key="10">
    <source>
        <dbReference type="PROSITE" id="PS50157"/>
    </source>
</evidence>
<dbReference type="InterPro" id="IPR001138">
    <property type="entry name" value="Zn2Cys6_DnaBD"/>
</dbReference>
<evidence type="ECO:0000313" key="12">
    <source>
        <dbReference type="Proteomes" id="UP001049176"/>
    </source>
</evidence>
<keyword evidence="5" id="KW-0804">Transcription</keyword>